<dbReference type="Proteomes" id="UP000076871">
    <property type="component" value="Unassembled WGS sequence"/>
</dbReference>
<accession>A0A165HVG9</accession>
<dbReference type="EMBL" id="KV427606">
    <property type="protein sequence ID" value="KZT12243.1"/>
    <property type="molecule type" value="Genomic_DNA"/>
</dbReference>
<name>A0A165HVG9_9APHY</name>
<feature type="region of interest" description="Disordered" evidence="1">
    <location>
        <begin position="37"/>
        <end position="64"/>
    </location>
</feature>
<dbReference type="GeneID" id="63818470"/>
<gene>
    <name evidence="2" type="ORF">LAESUDRAFT_172238</name>
</gene>
<organism evidence="2 3">
    <name type="scientific">Laetiporus sulphureus 93-53</name>
    <dbReference type="NCBI Taxonomy" id="1314785"/>
    <lineage>
        <taxon>Eukaryota</taxon>
        <taxon>Fungi</taxon>
        <taxon>Dikarya</taxon>
        <taxon>Basidiomycota</taxon>
        <taxon>Agaricomycotina</taxon>
        <taxon>Agaricomycetes</taxon>
        <taxon>Polyporales</taxon>
        <taxon>Laetiporus</taxon>
    </lineage>
</organism>
<sequence length="211" mass="22983">MVLPSWFSKPVPRDDGAVFPAIPLYLSPYYDPARQYPRNGRVAHTPSPLRQAIGPSQAEEDSEQPKLVIRIPPLRSQIKDEVPNTCSFATQNKRRKSENPNGTDAALDVTACRLVRRRLAGSLPESDEEDRASAASWPLHTDSKCHLSASLLTELLDATANIASMPNGTSSDGCQKARADASFVPHVGGIEQFLEEATAWKAETAAILAHQ</sequence>
<evidence type="ECO:0000313" key="3">
    <source>
        <dbReference type="Proteomes" id="UP000076871"/>
    </source>
</evidence>
<dbReference type="InParanoid" id="A0A165HVG9"/>
<dbReference type="AlphaFoldDB" id="A0A165HVG9"/>
<proteinExistence type="predicted"/>
<evidence type="ECO:0000256" key="1">
    <source>
        <dbReference type="SAM" id="MobiDB-lite"/>
    </source>
</evidence>
<keyword evidence="3" id="KW-1185">Reference proteome</keyword>
<reference evidence="2 3" key="1">
    <citation type="journal article" date="2016" name="Mol. Biol. Evol.">
        <title>Comparative Genomics of Early-Diverging Mushroom-Forming Fungi Provides Insights into the Origins of Lignocellulose Decay Capabilities.</title>
        <authorList>
            <person name="Nagy L.G."/>
            <person name="Riley R."/>
            <person name="Tritt A."/>
            <person name="Adam C."/>
            <person name="Daum C."/>
            <person name="Floudas D."/>
            <person name="Sun H."/>
            <person name="Yadav J.S."/>
            <person name="Pangilinan J."/>
            <person name="Larsson K.H."/>
            <person name="Matsuura K."/>
            <person name="Barry K."/>
            <person name="Labutti K."/>
            <person name="Kuo R."/>
            <person name="Ohm R.A."/>
            <person name="Bhattacharya S.S."/>
            <person name="Shirouzu T."/>
            <person name="Yoshinaga Y."/>
            <person name="Martin F.M."/>
            <person name="Grigoriev I.V."/>
            <person name="Hibbett D.S."/>
        </authorList>
    </citation>
    <scope>NUCLEOTIDE SEQUENCE [LARGE SCALE GENOMIC DNA]</scope>
    <source>
        <strain evidence="2 3">93-53</strain>
    </source>
</reference>
<protein>
    <submittedName>
        <fullName evidence="2">Uncharacterized protein</fullName>
    </submittedName>
</protein>
<evidence type="ECO:0000313" key="2">
    <source>
        <dbReference type="EMBL" id="KZT12243.1"/>
    </source>
</evidence>
<dbReference type="RefSeq" id="XP_040769891.1">
    <property type="nucleotide sequence ID" value="XM_040901438.1"/>
</dbReference>